<dbReference type="OrthoDB" id="2086631at2"/>
<protein>
    <recommendedName>
        <fullName evidence="2">TNT domain-containing protein</fullName>
    </recommendedName>
</protein>
<name>A0A512PG17_9CELL</name>
<feature type="domain" description="TNT" evidence="2">
    <location>
        <begin position="355"/>
        <end position="448"/>
    </location>
</feature>
<dbReference type="AlphaFoldDB" id="A0A512PG17"/>
<dbReference type="PANTHER" id="PTHR42059:SF1">
    <property type="entry name" value="TNT DOMAIN-CONTAINING PROTEIN"/>
    <property type="match status" value="1"/>
</dbReference>
<dbReference type="RefSeq" id="WP_146953937.1">
    <property type="nucleotide sequence ID" value="NZ_BAABBJ010000014.1"/>
</dbReference>
<accession>A0A512PG17</accession>
<organism evidence="3 4">
    <name type="scientific">Cellulomonas soli</name>
    <dbReference type="NCBI Taxonomy" id="931535"/>
    <lineage>
        <taxon>Bacteria</taxon>
        <taxon>Bacillati</taxon>
        <taxon>Actinomycetota</taxon>
        <taxon>Actinomycetes</taxon>
        <taxon>Micrococcales</taxon>
        <taxon>Cellulomonadaceae</taxon>
        <taxon>Cellulomonas</taxon>
    </lineage>
</organism>
<reference evidence="3 4" key="1">
    <citation type="submission" date="2019-07" db="EMBL/GenBank/DDBJ databases">
        <title>Whole genome shotgun sequence of Cellulomonas soli NBRC 109434.</title>
        <authorList>
            <person name="Hosoyama A."/>
            <person name="Uohara A."/>
            <person name="Ohji S."/>
            <person name="Ichikawa N."/>
        </authorList>
    </citation>
    <scope>NUCLEOTIDE SEQUENCE [LARGE SCALE GENOMIC DNA]</scope>
    <source>
        <strain evidence="3 4">NBRC 109434</strain>
    </source>
</reference>
<dbReference type="GO" id="GO:0050135">
    <property type="term" value="F:NADP+ nucleosidase activity"/>
    <property type="evidence" value="ECO:0007669"/>
    <property type="project" value="InterPro"/>
</dbReference>
<dbReference type="InterPro" id="IPR025331">
    <property type="entry name" value="TNT"/>
</dbReference>
<keyword evidence="4" id="KW-1185">Reference proteome</keyword>
<dbReference type="PANTHER" id="PTHR42059">
    <property type="entry name" value="TNT DOMAIN-CONTAINING PROTEIN"/>
    <property type="match status" value="1"/>
</dbReference>
<dbReference type="Proteomes" id="UP000321798">
    <property type="component" value="Unassembled WGS sequence"/>
</dbReference>
<evidence type="ECO:0000313" key="4">
    <source>
        <dbReference type="Proteomes" id="UP000321798"/>
    </source>
</evidence>
<proteinExistence type="predicted"/>
<dbReference type="InterPro" id="IPR053024">
    <property type="entry name" value="Fungal_surface_NADase"/>
</dbReference>
<evidence type="ECO:0000313" key="3">
    <source>
        <dbReference type="EMBL" id="GEP70144.1"/>
    </source>
</evidence>
<evidence type="ECO:0000256" key="1">
    <source>
        <dbReference type="SAM" id="MobiDB-lite"/>
    </source>
</evidence>
<comment type="caution">
    <text evidence="3">The sequence shown here is derived from an EMBL/GenBank/DDBJ whole genome shotgun (WGS) entry which is preliminary data.</text>
</comment>
<dbReference type="EMBL" id="BKAL01000011">
    <property type="protein sequence ID" value="GEP70144.1"/>
    <property type="molecule type" value="Genomic_DNA"/>
</dbReference>
<feature type="region of interest" description="Disordered" evidence="1">
    <location>
        <begin position="248"/>
        <end position="282"/>
    </location>
</feature>
<evidence type="ECO:0000259" key="2">
    <source>
        <dbReference type="Pfam" id="PF14021"/>
    </source>
</evidence>
<gene>
    <name evidence="3" type="ORF">CSO01_28590</name>
</gene>
<dbReference type="Pfam" id="PF14021">
    <property type="entry name" value="TNT"/>
    <property type="match status" value="1"/>
</dbReference>
<sequence length="452" mass="47428">MSANALVAGPVDTSSSLSGTGVVESVSDLCQSLQSGSWVAIGLSGVGATLDVAAAVVDPIGSLIAAGLGWLMEHLEPLKGWLDDLTGDAGAVLGFAATWDNVAGAMDSASTELDRLVRTDLEAMSGAAITSYATYADDLAQRIRATKDSATSMAGSLRTCATVVQVVHDLVRDTLAQLVGSIISWAAEAVLTLGLATPVIAGQVSTRVSSLATRIGRSVTDVLTSAKSLKNLIEALTDALRRMGTHLKSHLPGGRGATAAATPTPRHPSGMPLSDGAPRSAYDQLRDPHISPSNASIVDARYDPFGGMTREEFLATYRRSDSTTPDGWSWDWPPNNGAVPGSEVRRAVTAEDTFRLDRIGGDGGTYFSPLDTPLDGRALPPDRLNYTRTEFELNTGHETVKDGLLTIETSEIAPWFGQPGGGVQHRFFIGTRELTQKELIDGGLLTRVGTTG</sequence>